<keyword evidence="3" id="KW-0804">Transcription</keyword>
<dbReference type="EMBL" id="CP054705">
    <property type="protein sequence ID" value="QQK78166.1"/>
    <property type="molecule type" value="Genomic_DNA"/>
</dbReference>
<dbReference type="PROSITE" id="PS00894">
    <property type="entry name" value="HTH_DEOR_1"/>
    <property type="match status" value="1"/>
</dbReference>
<dbReference type="Pfam" id="PF00455">
    <property type="entry name" value="DeoRC"/>
    <property type="match status" value="1"/>
</dbReference>
<accession>A0A7T6Z738</accession>
<dbReference type="SMART" id="SM00420">
    <property type="entry name" value="HTH_DEOR"/>
    <property type="match status" value="1"/>
</dbReference>
<name>A0A7T6Z738_9BACI</name>
<dbReference type="InterPro" id="IPR018356">
    <property type="entry name" value="Tscrpt_reg_HTH_DeoR_CS"/>
</dbReference>
<dbReference type="PRINTS" id="PR00037">
    <property type="entry name" value="HTHLACR"/>
</dbReference>
<evidence type="ECO:0000313" key="5">
    <source>
        <dbReference type="EMBL" id="QQK78166.1"/>
    </source>
</evidence>
<sequence length="252" mass="27970">MHMNDRKEHIAKLIQEYDKVDITDLTHHFQVSTMTVRRDLNALEKEGKIIRTHGGAVAAPQLREETAYQLKENVHLAEKKAIALEAVSKVADHSTIMLDSGTTTLALARWLKGREGLRVVTNDVLIAAELINSPVEVIVTGGELQHEVGAMFGSHTQNILQSVYVDQCFLGAHSIDSEGKVRTPSIEKANIKQLMIEAANETWLLADHSKFDHKTFAHVCHLEELEGIITDEQMKARHLHGNVVVAKVEGGL</sequence>
<dbReference type="GO" id="GO:0003700">
    <property type="term" value="F:DNA-binding transcription factor activity"/>
    <property type="evidence" value="ECO:0007669"/>
    <property type="project" value="InterPro"/>
</dbReference>
<organism evidence="5 6">
    <name type="scientific">Salicibibacter cibarius</name>
    <dbReference type="NCBI Taxonomy" id="2743000"/>
    <lineage>
        <taxon>Bacteria</taxon>
        <taxon>Bacillati</taxon>
        <taxon>Bacillota</taxon>
        <taxon>Bacilli</taxon>
        <taxon>Bacillales</taxon>
        <taxon>Bacillaceae</taxon>
        <taxon>Salicibibacter</taxon>
    </lineage>
</organism>
<dbReference type="KEGG" id="scia:HUG15_03760"/>
<keyword evidence="6" id="KW-1185">Reference proteome</keyword>
<keyword evidence="1" id="KW-0805">Transcription regulation</keyword>
<dbReference type="Pfam" id="PF08220">
    <property type="entry name" value="HTH_DeoR"/>
    <property type="match status" value="1"/>
</dbReference>
<evidence type="ECO:0000256" key="3">
    <source>
        <dbReference type="ARBA" id="ARBA00023163"/>
    </source>
</evidence>
<protein>
    <submittedName>
        <fullName evidence="5">DeoR/GlpR transcriptional regulator</fullName>
    </submittedName>
</protein>
<feature type="domain" description="HTH deoR-type" evidence="4">
    <location>
        <begin position="3"/>
        <end position="58"/>
    </location>
</feature>
<dbReference type="Proteomes" id="UP000595823">
    <property type="component" value="Chromosome"/>
</dbReference>
<dbReference type="SUPFAM" id="SSF100950">
    <property type="entry name" value="NagB/RpiA/CoA transferase-like"/>
    <property type="match status" value="1"/>
</dbReference>
<dbReference type="GO" id="GO:0003677">
    <property type="term" value="F:DNA binding"/>
    <property type="evidence" value="ECO:0007669"/>
    <property type="project" value="UniProtKB-KW"/>
</dbReference>
<dbReference type="SMART" id="SM01134">
    <property type="entry name" value="DeoRC"/>
    <property type="match status" value="1"/>
</dbReference>
<keyword evidence="2" id="KW-0238">DNA-binding</keyword>
<evidence type="ECO:0000256" key="1">
    <source>
        <dbReference type="ARBA" id="ARBA00023015"/>
    </source>
</evidence>
<gene>
    <name evidence="5" type="ORF">HUG15_03760</name>
</gene>
<proteinExistence type="predicted"/>
<dbReference type="PANTHER" id="PTHR30363:SF44">
    <property type="entry name" value="AGA OPERON TRANSCRIPTIONAL REPRESSOR-RELATED"/>
    <property type="match status" value="1"/>
</dbReference>
<dbReference type="PROSITE" id="PS51000">
    <property type="entry name" value="HTH_DEOR_2"/>
    <property type="match status" value="1"/>
</dbReference>
<dbReference type="InterPro" id="IPR036390">
    <property type="entry name" value="WH_DNA-bd_sf"/>
</dbReference>
<dbReference type="Gene3D" id="1.10.10.10">
    <property type="entry name" value="Winged helix-like DNA-binding domain superfamily/Winged helix DNA-binding domain"/>
    <property type="match status" value="1"/>
</dbReference>
<evidence type="ECO:0000313" key="6">
    <source>
        <dbReference type="Proteomes" id="UP000595823"/>
    </source>
</evidence>
<dbReference type="AlphaFoldDB" id="A0A7T6Z738"/>
<dbReference type="InterPro" id="IPR014036">
    <property type="entry name" value="DeoR-like_C"/>
</dbReference>
<evidence type="ECO:0000259" key="4">
    <source>
        <dbReference type="PROSITE" id="PS51000"/>
    </source>
</evidence>
<dbReference type="PANTHER" id="PTHR30363">
    <property type="entry name" value="HTH-TYPE TRANSCRIPTIONAL REGULATOR SRLR-RELATED"/>
    <property type="match status" value="1"/>
</dbReference>
<dbReference type="InterPro" id="IPR037171">
    <property type="entry name" value="NagB/RpiA_transferase-like"/>
</dbReference>
<dbReference type="InterPro" id="IPR036388">
    <property type="entry name" value="WH-like_DNA-bd_sf"/>
</dbReference>
<dbReference type="SUPFAM" id="SSF46785">
    <property type="entry name" value="Winged helix' DNA-binding domain"/>
    <property type="match status" value="1"/>
</dbReference>
<evidence type="ECO:0000256" key="2">
    <source>
        <dbReference type="ARBA" id="ARBA00023125"/>
    </source>
</evidence>
<dbReference type="InterPro" id="IPR050313">
    <property type="entry name" value="Carb_Metab_HTH_regulators"/>
</dbReference>
<reference evidence="5 6" key="1">
    <citation type="submission" date="2020-06" db="EMBL/GenBank/DDBJ databases">
        <title>Genomic analysis of Salicibibacter sp. NKC5-3.</title>
        <authorList>
            <person name="Oh Y.J."/>
        </authorList>
    </citation>
    <scope>NUCLEOTIDE SEQUENCE [LARGE SCALE GENOMIC DNA]</scope>
    <source>
        <strain evidence="5 6">NKC5-3</strain>
    </source>
</reference>
<dbReference type="InterPro" id="IPR001034">
    <property type="entry name" value="DeoR_HTH"/>
</dbReference>
<dbReference type="Gene3D" id="3.40.50.1360">
    <property type="match status" value="1"/>
</dbReference>